<dbReference type="Proteomes" id="UP000250079">
    <property type="component" value="Chromosome"/>
</dbReference>
<accession>A0A2Z2P658</accession>
<sequence>MKIYGIRHHGPGCARSLLLALEAQQPDAILVEAPAEVDSLLADAANPEMKPPFAALLYQADSPQIAAFYPYARFSPEWQALQWAQENNCPVRSMDLPAAHSFALQAADKVAAELQREAELRVESSPEDAFAAEEAGAASAANTDSTADMRVDPTGDPLGYFARADGYADGERWWNDKLEERSDSASFFDAILEAVTALRAELANVESDRTLQREAWMRRQIRAAKKDGFTNIAVVCGAWHAPVLANVPKVSEDNALLKGLPKVKVSATWTPWTYERLAAESGYGAGVRSPGWYDHLWSCRRYPFTTWMTKAARVLRQADLEGSPASIIEATRLAESLAGMRGRPKPGLDESLEAIRTVFCAGEQAPLALLKKPLLIGKKMGTVPEGITNLPLQRDIEATQKRLRLKPVAEMRELVLDLREESGRNRSAFLHRLQALSIRYGRKTHSRTQGTFKESWRLEWQPGFVLDIVDASRYGNTLEFAAGQALLSEGGDASIETITERLDLALLADLPDIAPILVNQLNQSAASTSDAVELMRAVPALVRIVRYGDVRKTDSTALWHVLGQLTTRIHVALVPTSASLADDKASALVALLRRYAEALNTLQDNDMTQAFMRSLQAVANSEASSPEPKGCATRLLSDANELEKPAIATLFSYALSSGNEPADSAAWLEGFLSASGAILVHDTALLALVDDWLPTLTESGFVQILPLLRRTFGQFSRPERSQIGQVVQSKGLHASPVAGSVTAPSFDIDFEQALPALTTVTTLLNLPPPAHD</sequence>
<name>A0A2Z2P658_9GAMM</name>
<evidence type="ECO:0000313" key="3">
    <source>
        <dbReference type="Proteomes" id="UP000250079"/>
    </source>
</evidence>
<feature type="region of interest" description="Disordered" evidence="1">
    <location>
        <begin position="122"/>
        <end position="152"/>
    </location>
</feature>
<dbReference type="RefSeq" id="WP_088920982.1">
    <property type="nucleotide sequence ID" value="NZ_CP018632.1"/>
</dbReference>
<dbReference type="AlphaFoldDB" id="A0A2Z2P658"/>
<dbReference type="PANTHER" id="PTHR30634">
    <property type="entry name" value="OUTER MEMBRANE LOLAB LIPOPROTEIN INSERTION APPARATUS"/>
    <property type="match status" value="1"/>
</dbReference>
<dbReference type="PANTHER" id="PTHR30634:SF14">
    <property type="match status" value="1"/>
</dbReference>
<evidence type="ECO:0000256" key="1">
    <source>
        <dbReference type="SAM" id="MobiDB-lite"/>
    </source>
</evidence>
<organism evidence="2 3">
    <name type="scientific">Granulosicoccus antarcticus IMCC3135</name>
    <dbReference type="NCBI Taxonomy" id="1192854"/>
    <lineage>
        <taxon>Bacteria</taxon>
        <taxon>Pseudomonadati</taxon>
        <taxon>Pseudomonadota</taxon>
        <taxon>Gammaproteobacteria</taxon>
        <taxon>Chromatiales</taxon>
        <taxon>Granulosicoccaceae</taxon>
        <taxon>Granulosicoccus</taxon>
    </lineage>
</organism>
<dbReference type="Pfam" id="PF18934">
    <property type="entry name" value="DUF5682"/>
    <property type="match status" value="1"/>
</dbReference>
<proteinExistence type="predicted"/>
<evidence type="ECO:0000313" key="2">
    <source>
        <dbReference type="EMBL" id="ASJ76177.1"/>
    </source>
</evidence>
<dbReference type="InterPro" id="IPR050458">
    <property type="entry name" value="LolB"/>
</dbReference>
<reference evidence="2 3" key="1">
    <citation type="submission" date="2016-12" db="EMBL/GenBank/DDBJ databases">
        <authorList>
            <person name="Song W.-J."/>
            <person name="Kurnit D.M."/>
        </authorList>
    </citation>
    <scope>NUCLEOTIDE SEQUENCE [LARGE SCALE GENOMIC DNA]</scope>
    <source>
        <strain evidence="2 3">IMCC3135</strain>
    </source>
</reference>
<dbReference type="OrthoDB" id="9768066at2"/>
<feature type="compositionally biased region" description="Low complexity" evidence="1">
    <location>
        <begin position="127"/>
        <end position="146"/>
    </location>
</feature>
<dbReference type="InterPro" id="IPR043737">
    <property type="entry name" value="DUF5682"/>
</dbReference>
<keyword evidence="3" id="KW-1185">Reference proteome</keyword>
<gene>
    <name evidence="2" type="ORF">IMCC3135_30640</name>
</gene>
<protein>
    <submittedName>
        <fullName evidence="2">Uncharacterized protein</fullName>
    </submittedName>
</protein>
<dbReference type="EMBL" id="CP018632">
    <property type="protein sequence ID" value="ASJ76177.1"/>
    <property type="molecule type" value="Genomic_DNA"/>
</dbReference>
<dbReference type="KEGG" id="gai:IMCC3135_30640"/>